<dbReference type="Gene3D" id="3.30.1010.10">
    <property type="entry name" value="Phosphatidylinositol 3-kinase Catalytic Subunit, Chain A, domain 4"/>
    <property type="match status" value="1"/>
</dbReference>
<evidence type="ECO:0000256" key="8">
    <source>
        <dbReference type="SAM" id="Coils"/>
    </source>
</evidence>
<dbReference type="FunFam" id="1.25.40.70:FF:000014">
    <property type="entry name" value="Phosphatidylinositol-4-phosphate 3-kinase C2 domain-containing subunit beta"/>
    <property type="match status" value="1"/>
</dbReference>
<comment type="similarity">
    <text evidence="7">Belongs to the PI3/PI4-kinase family.</text>
</comment>
<dbReference type="GO" id="GO:0048015">
    <property type="term" value="P:phosphatidylinositol-mediated signaling"/>
    <property type="evidence" value="ECO:0007669"/>
    <property type="project" value="TreeGrafter"/>
</dbReference>
<feature type="coiled-coil region" evidence="8">
    <location>
        <begin position="582"/>
        <end position="609"/>
    </location>
</feature>
<feature type="domain" description="PI3K-RBD" evidence="12">
    <location>
        <begin position="453"/>
        <end position="545"/>
    </location>
</feature>
<feature type="domain" description="PI3K/PI4K catalytic" evidence="10">
    <location>
        <begin position="1175"/>
        <end position="1404"/>
    </location>
</feature>
<dbReference type="InterPro" id="IPR015433">
    <property type="entry name" value="PI3/4_kinase"/>
</dbReference>
<evidence type="ECO:0000259" key="13">
    <source>
        <dbReference type="PROSITE" id="PS51547"/>
    </source>
</evidence>
<dbReference type="PANTHER" id="PTHR10048:SF14">
    <property type="entry name" value="LD28067P"/>
    <property type="match status" value="1"/>
</dbReference>
<feature type="domain" description="C2 PI3K-type" evidence="13">
    <location>
        <begin position="737"/>
        <end position="897"/>
    </location>
</feature>
<feature type="non-terminal residue" evidence="14">
    <location>
        <position position="1404"/>
    </location>
</feature>
<accession>A0A6V7GWG5</accession>
<dbReference type="Gene3D" id="1.25.40.70">
    <property type="entry name" value="Phosphatidylinositol 3-kinase, accessory domain (PIK)"/>
    <property type="match status" value="1"/>
</dbReference>
<dbReference type="InterPro" id="IPR011009">
    <property type="entry name" value="Kinase-like_dom_sf"/>
</dbReference>
<evidence type="ECO:0000313" key="15">
    <source>
        <dbReference type="Proteomes" id="UP000752696"/>
    </source>
</evidence>
<dbReference type="GO" id="GO:0005737">
    <property type="term" value="C:cytoplasm"/>
    <property type="evidence" value="ECO:0007669"/>
    <property type="project" value="TreeGrafter"/>
</dbReference>
<dbReference type="InterPro" id="IPR042236">
    <property type="entry name" value="PI3K_accessory_sf"/>
</dbReference>
<evidence type="ECO:0000259" key="11">
    <source>
        <dbReference type="PROSITE" id="PS51545"/>
    </source>
</evidence>
<sequence>MSHYRKTDTQRSAVIDYERQFQEDLERAQALSLESLALEKFKLQKQQSDFNNIQHQCIPQNDGNSTVHSSSSEKDNIPQTEKFQCRSRPRPGSFNTNQSKNAVILAPPPVPSRRNSTTATTSQDTVDLINFTSPVKQDNLSDYYSPPPPPLRKTTVEPSWETHPSLLKKQGRVSRSTSSAGYHPRDFRYQSLSPGPRSSTAPCTPGTPKISPVMSRSSSISSNVPDITPQIPPLPMNYRPSVTPSTCGIQKSTFCADDEQLSVLKVIEKKPNNNLIDLSSFDQVEDKTNVRVSVLEAFDPLLVKIEDQNDSGQGHKDEMQSQVSGSVYDPFDPFDYMYSTNESVNSDPVYVAVEKSAKSPAVSPAAPPPLPPRNSSAWNTIERRRTSLDRRKRQTRLYENVTVRKTRPSLRDCDLRAFYEMIKSVRGEFPFNNPSTNIGHVISPMMENLYPESTSIKLVVHPQLMDSDENTPSISFTCDVNCSVEHVILNIACSLEDEDIVNIEKYCLRVWGLAEYFAPNTTLAQYEYIHQCIKLEKDIELAILTKTQIKRSIARTLQDDNRDQCLKLEDILPNEPVQPISYDTLLILLETVEKEMERVETAAIQLATTNHGSGLLPQLQPRGVVQAVKAVCALMGSIETFEITEAVDNFVNACCQFLPQVHTANIECKKPEILHEDGDYSVVTLRTKFPDVIASHCRKVRDAIQDLVETYCHAFRVDFELNSRGEFPTNTLISSEVLDTVLVRVGALHRLPGSWKHDDYIVATQIFHGTRPVGNPVLSEPMAVSSNFYPRILFNSLEFRGISVCQVPREARLVLVLYGRTLQPTEHESNSLAENTMQKEELGWGAIQFFDYEGVMSQGSFFLSLWPAIADKRLGPAPAPGIHPHGDTHAIIGVELPDYGGRVLFPTELRDYDVESLDFNSLDQNTQELLIDITQQTTFSRPLIEEREILWEKRHYLHDKPEALPKVLLAAHSWDWACLPDLHASLRIWSPLPPVQALHFPDMKVREMAVGWIRELSNDELVDYLPQLLQALKHETYETSPLTKFLLERALLSPRVAHHIYWLLTQALPGQSPQNSAETTPEDDKNISSARYHRRLQLMLRALLAVIGDALRNSFLTQQLLVKNLHEVAENIKQTKESLRLDALKVGLQNIHCQLMEDDGTCLPLSPSKQVFGINVQSCSYFPSFTLPLKINFISCDDVICPAIFKVGDDLQQDMLTLQMMRIMDKLWLKEGLDLKMVTFACVPTGYKRGMIEMVTNAETLRKIQVEFGLTGSFKDRPIAEWLAKHNPSELEYERAVENFTASCAGYSVATYILGICDRHNDNIMLKTSGHLFHIDFGKFLGDAQMFGNFKRDRTPFVLTSDMAYVINGGDKPSAKFHHFVDLCCQAFNVVRKHGNLILHLFGL</sequence>
<dbReference type="Gene3D" id="1.10.1070.11">
    <property type="entry name" value="Phosphatidylinositol 3-/4-kinase, catalytic domain"/>
    <property type="match status" value="1"/>
</dbReference>
<dbReference type="InterPro" id="IPR000403">
    <property type="entry name" value="PI3/4_kinase_cat_dom"/>
</dbReference>
<dbReference type="Pfam" id="PF00613">
    <property type="entry name" value="PI3Ka"/>
    <property type="match status" value="1"/>
</dbReference>
<dbReference type="GO" id="GO:0005886">
    <property type="term" value="C:plasma membrane"/>
    <property type="evidence" value="ECO:0007669"/>
    <property type="project" value="TreeGrafter"/>
</dbReference>
<dbReference type="FunFam" id="3.30.1010.10:FF:000001">
    <property type="entry name" value="Phosphatidylinositol 4-phosphate 3-kinase C2 domain-containing subunit beta"/>
    <property type="match status" value="1"/>
</dbReference>
<dbReference type="Proteomes" id="UP000752696">
    <property type="component" value="Unassembled WGS sequence"/>
</dbReference>
<keyword evidence="15" id="KW-1185">Reference proteome</keyword>
<keyword evidence="3" id="KW-0808">Transferase</keyword>
<dbReference type="PROSITE" id="PS51546">
    <property type="entry name" value="PI3K_RBD"/>
    <property type="match status" value="1"/>
</dbReference>
<evidence type="ECO:0000256" key="5">
    <source>
        <dbReference type="ARBA" id="ARBA00022777"/>
    </source>
</evidence>
<dbReference type="GO" id="GO:0016303">
    <property type="term" value="F:1-phosphatidylinositol-3-kinase activity"/>
    <property type="evidence" value="ECO:0007669"/>
    <property type="project" value="UniProtKB-EC"/>
</dbReference>
<dbReference type="Pfam" id="PF00792">
    <property type="entry name" value="PI3K_C2"/>
    <property type="match status" value="1"/>
</dbReference>
<dbReference type="GO" id="GO:0005942">
    <property type="term" value="C:phosphatidylinositol 3-kinase complex"/>
    <property type="evidence" value="ECO:0007669"/>
    <property type="project" value="TreeGrafter"/>
</dbReference>
<dbReference type="SUPFAM" id="SSF48371">
    <property type="entry name" value="ARM repeat"/>
    <property type="match status" value="1"/>
</dbReference>
<dbReference type="SMART" id="SM00142">
    <property type="entry name" value="PI3K_C2"/>
    <property type="match status" value="1"/>
</dbReference>
<feature type="domain" description="PIK helical" evidence="11">
    <location>
        <begin position="916"/>
        <end position="1087"/>
    </location>
</feature>
<feature type="region of interest" description="Disordered" evidence="9">
    <location>
        <begin position="55"/>
        <end position="235"/>
    </location>
</feature>
<evidence type="ECO:0000256" key="4">
    <source>
        <dbReference type="ARBA" id="ARBA00022741"/>
    </source>
</evidence>
<proteinExistence type="inferred from homology"/>
<feature type="compositionally biased region" description="Polar residues" evidence="9">
    <location>
        <begin position="113"/>
        <end position="142"/>
    </location>
</feature>
<dbReference type="GO" id="GO:0016477">
    <property type="term" value="P:cell migration"/>
    <property type="evidence" value="ECO:0007669"/>
    <property type="project" value="TreeGrafter"/>
</dbReference>
<evidence type="ECO:0000256" key="3">
    <source>
        <dbReference type="ARBA" id="ARBA00022679"/>
    </source>
</evidence>
<dbReference type="PROSITE" id="PS50290">
    <property type="entry name" value="PI3_4_KINASE_3"/>
    <property type="match status" value="1"/>
</dbReference>
<dbReference type="SMART" id="SM00144">
    <property type="entry name" value="PI3K_rbd"/>
    <property type="match status" value="1"/>
</dbReference>
<keyword evidence="6" id="KW-0067">ATP-binding</keyword>
<comment type="catalytic activity">
    <reaction evidence="1">
        <text>a 1,2-diacyl-sn-glycero-3-phospho-(1D-myo-inositol) + ATP = a 1,2-diacyl-sn-glycero-3-phospho-(1D-myo-inositol-3-phosphate) + ADP + H(+)</text>
        <dbReference type="Rhea" id="RHEA:12709"/>
        <dbReference type="ChEBI" id="CHEBI:15378"/>
        <dbReference type="ChEBI" id="CHEBI:30616"/>
        <dbReference type="ChEBI" id="CHEBI:57880"/>
        <dbReference type="ChEBI" id="CHEBI:58088"/>
        <dbReference type="ChEBI" id="CHEBI:456216"/>
        <dbReference type="EC" id="2.7.1.137"/>
    </reaction>
</comment>
<dbReference type="PROSITE" id="PS51547">
    <property type="entry name" value="C2_PI3K"/>
    <property type="match status" value="1"/>
</dbReference>
<dbReference type="SUPFAM" id="SSF56112">
    <property type="entry name" value="Protein kinase-like (PK-like)"/>
    <property type="match status" value="1"/>
</dbReference>
<dbReference type="InterPro" id="IPR036940">
    <property type="entry name" value="PI3/4_kinase_cat_sf"/>
</dbReference>
<evidence type="ECO:0000259" key="10">
    <source>
        <dbReference type="PROSITE" id="PS50290"/>
    </source>
</evidence>
<dbReference type="OrthoDB" id="67688at2759"/>
<feature type="compositionally biased region" description="Low complexity" evidence="9">
    <location>
        <begin position="211"/>
        <end position="222"/>
    </location>
</feature>
<dbReference type="InterPro" id="IPR000341">
    <property type="entry name" value="PI3K_Ras-bd_dom"/>
</dbReference>
<evidence type="ECO:0000313" key="14">
    <source>
        <dbReference type="EMBL" id="CAD1470122.1"/>
    </source>
</evidence>
<evidence type="ECO:0000256" key="6">
    <source>
        <dbReference type="ARBA" id="ARBA00022840"/>
    </source>
</evidence>
<feature type="compositionally biased region" description="Polar residues" evidence="9">
    <location>
        <begin position="55"/>
        <end position="70"/>
    </location>
</feature>
<dbReference type="Gene3D" id="2.60.40.150">
    <property type="entry name" value="C2 domain"/>
    <property type="match status" value="1"/>
</dbReference>
<evidence type="ECO:0000256" key="2">
    <source>
        <dbReference type="ARBA" id="ARBA00012073"/>
    </source>
</evidence>
<protein>
    <recommendedName>
        <fullName evidence="2">phosphatidylinositol 3-kinase</fullName>
        <ecNumber evidence="2">2.7.1.137</ecNumber>
    </recommendedName>
</protein>
<dbReference type="InterPro" id="IPR029071">
    <property type="entry name" value="Ubiquitin-like_domsf"/>
</dbReference>
<dbReference type="EC" id="2.7.1.137" evidence="2"/>
<evidence type="ECO:0000259" key="12">
    <source>
        <dbReference type="PROSITE" id="PS51546"/>
    </source>
</evidence>
<dbReference type="InterPro" id="IPR016024">
    <property type="entry name" value="ARM-type_fold"/>
</dbReference>
<dbReference type="PROSITE" id="PS51545">
    <property type="entry name" value="PIK_HELICAL"/>
    <property type="match status" value="1"/>
</dbReference>
<reference evidence="14" key="1">
    <citation type="submission" date="2020-07" db="EMBL/GenBank/DDBJ databases">
        <authorList>
            <person name="Nazaruddin N."/>
        </authorList>
    </citation>
    <scope>NUCLEOTIDE SEQUENCE</scope>
</reference>
<dbReference type="PANTHER" id="PTHR10048">
    <property type="entry name" value="PHOSPHATIDYLINOSITOL KINASE"/>
    <property type="match status" value="1"/>
</dbReference>
<keyword evidence="8" id="KW-0175">Coiled coil</keyword>
<dbReference type="SMART" id="SM00146">
    <property type="entry name" value="PI3Kc"/>
    <property type="match status" value="1"/>
</dbReference>
<comment type="caution">
    <text evidence="14">The sequence shown here is derived from an EMBL/GenBank/DDBJ whole genome shotgun (WGS) entry which is preliminary data.</text>
</comment>
<keyword evidence="4" id="KW-0547">Nucleotide-binding</keyword>
<dbReference type="InterPro" id="IPR035892">
    <property type="entry name" value="C2_domain_sf"/>
</dbReference>
<dbReference type="GO" id="GO:0005524">
    <property type="term" value="F:ATP binding"/>
    <property type="evidence" value="ECO:0007669"/>
    <property type="project" value="UniProtKB-KW"/>
</dbReference>
<name>A0A6V7GWG5_9HYME</name>
<dbReference type="GO" id="GO:0035005">
    <property type="term" value="F:1-phosphatidylinositol-4-phosphate 3-kinase activity"/>
    <property type="evidence" value="ECO:0007669"/>
    <property type="project" value="TreeGrafter"/>
</dbReference>
<dbReference type="Gene3D" id="3.10.20.770">
    <property type="match status" value="1"/>
</dbReference>
<keyword evidence="5" id="KW-0418">Kinase</keyword>
<evidence type="ECO:0000256" key="1">
    <source>
        <dbReference type="ARBA" id="ARBA00001498"/>
    </source>
</evidence>
<dbReference type="SUPFAM" id="SSF49562">
    <property type="entry name" value="C2 domain (Calcium/lipid-binding domain, CaLB)"/>
    <property type="match status" value="1"/>
</dbReference>
<dbReference type="InterPro" id="IPR002420">
    <property type="entry name" value="PI3K-type_C2_dom"/>
</dbReference>
<dbReference type="Pfam" id="PF00794">
    <property type="entry name" value="PI3K_rbd"/>
    <property type="match status" value="1"/>
</dbReference>
<evidence type="ECO:0000256" key="7">
    <source>
        <dbReference type="PROSITE-ProRule" id="PRU00880"/>
    </source>
</evidence>
<dbReference type="PROSITE" id="PS00916">
    <property type="entry name" value="PI3_4_KINASE_2"/>
    <property type="match status" value="1"/>
</dbReference>
<dbReference type="InterPro" id="IPR001263">
    <property type="entry name" value="PI3K_accessory_dom"/>
</dbReference>
<dbReference type="GO" id="GO:0043491">
    <property type="term" value="P:phosphatidylinositol 3-kinase/protein kinase B signal transduction"/>
    <property type="evidence" value="ECO:0007669"/>
    <property type="project" value="TreeGrafter"/>
</dbReference>
<dbReference type="SMART" id="SM00145">
    <property type="entry name" value="PI3Ka"/>
    <property type="match status" value="1"/>
</dbReference>
<organism evidence="14 15">
    <name type="scientific">Heterotrigona itama</name>
    <dbReference type="NCBI Taxonomy" id="395501"/>
    <lineage>
        <taxon>Eukaryota</taxon>
        <taxon>Metazoa</taxon>
        <taxon>Ecdysozoa</taxon>
        <taxon>Arthropoda</taxon>
        <taxon>Hexapoda</taxon>
        <taxon>Insecta</taxon>
        <taxon>Pterygota</taxon>
        <taxon>Neoptera</taxon>
        <taxon>Endopterygota</taxon>
        <taxon>Hymenoptera</taxon>
        <taxon>Apocrita</taxon>
        <taxon>Aculeata</taxon>
        <taxon>Apoidea</taxon>
        <taxon>Anthophila</taxon>
        <taxon>Apidae</taxon>
        <taxon>Heterotrigona</taxon>
    </lineage>
</organism>
<dbReference type="CDD" id="cd04012">
    <property type="entry name" value="C2A_PI3K_class_II"/>
    <property type="match status" value="1"/>
</dbReference>
<evidence type="ECO:0000256" key="9">
    <source>
        <dbReference type="SAM" id="MobiDB-lite"/>
    </source>
</evidence>
<dbReference type="Pfam" id="PF00454">
    <property type="entry name" value="PI3_PI4_kinase"/>
    <property type="match status" value="1"/>
</dbReference>
<gene>
    <name evidence="14" type="ORF">MHI_LOCUS177910</name>
</gene>
<dbReference type="EMBL" id="CAJDYZ010003442">
    <property type="protein sequence ID" value="CAD1470122.1"/>
    <property type="molecule type" value="Genomic_DNA"/>
</dbReference>
<feature type="compositionally biased region" description="Polar residues" evidence="9">
    <location>
        <begin position="190"/>
        <end position="202"/>
    </location>
</feature>
<dbReference type="InterPro" id="IPR018936">
    <property type="entry name" value="PI3/4_kinase_CS"/>
</dbReference>
<dbReference type="SUPFAM" id="SSF54236">
    <property type="entry name" value="Ubiquitin-like"/>
    <property type="match status" value="1"/>
</dbReference>